<dbReference type="STRING" id="55544.A0A4D9EXI1"/>
<dbReference type="InterPro" id="IPR003531">
    <property type="entry name" value="Hempt_rcpt_S_F1_CS"/>
</dbReference>
<feature type="transmembrane region" description="Helical" evidence="8">
    <location>
        <begin position="452"/>
        <end position="470"/>
    </location>
</feature>
<dbReference type="GO" id="GO:0016740">
    <property type="term" value="F:transferase activity"/>
    <property type="evidence" value="ECO:0007669"/>
    <property type="project" value="UniProtKB-KW"/>
</dbReference>
<evidence type="ECO:0000313" key="12">
    <source>
        <dbReference type="Proteomes" id="UP000297703"/>
    </source>
</evidence>
<evidence type="ECO:0000313" key="11">
    <source>
        <dbReference type="EMBL" id="TFK10514.1"/>
    </source>
</evidence>
<feature type="chain" id="PRO_5020022929" evidence="9">
    <location>
        <begin position="32"/>
        <end position="680"/>
    </location>
</feature>
<dbReference type="PANTHER" id="PTHR23037:SF29">
    <property type="entry name" value="INTERLEUKIN-9 RECEPTOR"/>
    <property type="match status" value="1"/>
</dbReference>
<protein>
    <submittedName>
        <fullName evidence="11">Palmitoyltransferase ZDHHC6</fullName>
    </submittedName>
</protein>
<gene>
    <name evidence="11" type="ORF">DR999_PMT06439</name>
</gene>
<keyword evidence="3 9" id="KW-0732">Signal</keyword>
<keyword evidence="11" id="KW-0808">Transferase</keyword>
<keyword evidence="7" id="KW-0325">Glycoprotein</keyword>
<keyword evidence="5 8" id="KW-0472">Membrane</keyword>
<evidence type="ECO:0000256" key="7">
    <source>
        <dbReference type="ARBA" id="ARBA00023180"/>
    </source>
</evidence>
<reference evidence="11 12" key="1">
    <citation type="submission" date="2019-04" db="EMBL/GenBank/DDBJ databases">
        <title>Draft genome of the big-headed turtle Platysternon megacephalum.</title>
        <authorList>
            <person name="Gong S."/>
        </authorList>
    </citation>
    <scope>NUCLEOTIDE SEQUENCE [LARGE SCALE GENOMIC DNA]</scope>
    <source>
        <strain evidence="11">DO16091913</strain>
        <tissue evidence="11">Muscle</tissue>
    </source>
</reference>
<dbReference type="PANTHER" id="PTHR23037">
    <property type="entry name" value="CYTOKINE RECEPTOR"/>
    <property type="match status" value="1"/>
</dbReference>
<comment type="subcellular location">
    <subcellularLocation>
        <location evidence="1">Membrane</location>
        <topology evidence="1">Single-pass type I membrane protein</topology>
    </subcellularLocation>
</comment>
<evidence type="ECO:0000256" key="4">
    <source>
        <dbReference type="ARBA" id="ARBA00022989"/>
    </source>
</evidence>
<keyword evidence="6" id="KW-0675">Receptor</keyword>
<feature type="signal peptide" evidence="9">
    <location>
        <begin position="1"/>
        <end position="31"/>
    </location>
</feature>
<dbReference type="InterPro" id="IPR013783">
    <property type="entry name" value="Ig-like_fold"/>
</dbReference>
<evidence type="ECO:0000256" key="9">
    <source>
        <dbReference type="SAM" id="SignalP"/>
    </source>
</evidence>
<keyword evidence="4 8" id="KW-1133">Transmembrane helix</keyword>
<organism evidence="11 12">
    <name type="scientific">Platysternon megacephalum</name>
    <name type="common">big-headed turtle</name>
    <dbReference type="NCBI Taxonomy" id="55544"/>
    <lineage>
        <taxon>Eukaryota</taxon>
        <taxon>Metazoa</taxon>
        <taxon>Chordata</taxon>
        <taxon>Craniata</taxon>
        <taxon>Vertebrata</taxon>
        <taxon>Euteleostomi</taxon>
        <taxon>Archelosauria</taxon>
        <taxon>Testudinata</taxon>
        <taxon>Testudines</taxon>
        <taxon>Cryptodira</taxon>
        <taxon>Durocryptodira</taxon>
        <taxon>Testudinoidea</taxon>
        <taxon>Platysternidae</taxon>
        <taxon>Platysternon</taxon>
    </lineage>
</organism>
<evidence type="ECO:0000256" key="8">
    <source>
        <dbReference type="SAM" id="Phobius"/>
    </source>
</evidence>
<sequence length="680" mass="77513">MRQGRPTGINMRNNLQLQAIPFFLLLQYTTCCEDLLCSVDYVETLTCVQKTDLSETSYNLTATWLVEEGMKISEHFCNLHQSSRTATHTQYTCSMDLMEFTSDDKFRVDVTKLADGQYTTSKACSDFLLSKNIKPYPPFNLTAVFSDGYNISWKTIYQNSLFYYLDDELEYELRYKKKSGTWENQKSKVIPEDKRSVVLLPLEFQRDTDYEFQVRAKPRPGSDYMGVWSEWSSLLTLKTEPEESPGVRWLVSLLAFALVAVSVTVFLTKHQSWDENYTCTLTASDKLHSQHHCTINMMERFTQHDSYSILLQGGFFGRNRTYVAFQDYEPSLNIKCDPPFNLQSNISASKCQLWWSVPGPLEPILQYELEYKEHNTSWEQAHHKQLFNAVTKVEIEALEFEAGITYTARVRCKTSQVEDGYKSQWSEWSQTTEFQRAAPPGFLQVPEKFRSMIQILFIPLCLGVILYIILNFKLSSRAKNIFCLNVPTPAAFFQPLYTLHNGNFKDWIGPNETCGQLRRDEANIPSKVTGDGVPGLSAHDVISQLSFKSLAKTEMIPQEDLCGPASRPDQQYLRSRYVSVEEVEGRLPSLFLQNHADDAGALDFSETSKTNLGSPDVSGNHPTYLRDGQGDFFMPQESLELESLSFCSNDYCTLCGSDSTGGPIPAELLQLTEKDGQVKH</sequence>
<evidence type="ECO:0000256" key="1">
    <source>
        <dbReference type="ARBA" id="ARBA00004479"/>
    </source>
</evidence>
<dbReference type="Proteomes" id="UP000297703">
    <property type="component" value="Unassembled WGS sequence"/>
</dbReference>
<dbReference type="EMBL" id="QXTE01000040">
    <property type="protein sequence ID" value="TFK10514.1"/>
    <property type="molecule type" value="Genomic_DNA"/>
</dbReference>
<dbReference type="SMART" id="SM00060">
    <property type="entry name" value="FN3"/>
    <property type="match status" value="2"/>
</dbReference>
<feature type="domain" description="Fibronectin type-III" evidence="10">
    <location>
        <begin position="338"/>
        <end position="440"/>
    </location>
</feature>
<feature type="domain" description="Fibronectin type-III" evidence="10">
    <location>
        <begin position="134"/>
        <end position="242"/>
    </location>
</feature>
<dbReference type="CDD" id="cd00063">
    <property type="entry name" value="FN3"/>
    <property type="match status" value="2"/>
</dbReference>
<accession>A0A4D9EXI1</accession>
<dbReference type="InterPro" id="IPR003961">
    <property type="entry name" value="FN3_dom"/>
</dbReference>
<evidence type="ECO:0000259" key="10">
    <source>
        <dbReference type="PROSITE" id="PS50853"/>
    </source>
</evidence>
<evidence type="ECO:0000256" key="2">
    <source>
        <dbReference type="ARBA" id="ARBA00022692"/>
    </source>
</evidence>
<proteinExistence type="predicted"/>
<keyword evidence="12" id="KW-1185">Reference proteome</keyword>
<evidence type="ECO:0000256" key="3">
    <source>
        <dbReference type="ARBA" id="ARBA00022729"/>
    </source>
</evidence>
<dbReference type="Gene3D" id="2.60.40.10">
    <property type="entry name" value="Immunoglobulins"/>
    <property type="match status" value="3"/>
</dbReference>
<evidence type="ECO:0000256" key="5">
    <source>
        <dbReference type="ARBA" id="ARBA00023136"/>
    </source>
</evidence>
<name>A0A4D9EXI1_9SAUR</name>
<dbReference type="AlphaFoldDB" id="A0A4D9EXI1"/>
<dbReference type="OrthoDB" id="8897483at2759"/>
<dbReference type="PROSITE" id="PS01355">
    <property type="entry name" value="HEMATOPO_REC_S_F1"/>
    <property type="match status" value="1"/>
</dbReference>
<reference evidence="11 12" key="2">
    <citation type="submission" date="2019-04" db="EMBL/GenBank/DDBJ databases">
        <title>The genome sequence of big-headed turtle.</title>
        <authorList>
            <person name="Gong S."/>
        </authorList>
    </citation>
    <scope>NUCLEOTIDE SEQUENCE [LARGE SCALE GENOMIC DNA]</scope>
    <source>
        <strain evidence="11">DO16091913</strain>
        <tissue evidence="11">Muscle</tissue>
    </source>
</reference>
<evidence type="ECO:0000256" key="6">
    <source>
        <dbReference type="ARBA" id="ARBA00023170"/>
    </source>
</evidence>
<keyword evidence="2 8" id="KW-0812">Transmembrane</keyword>
<dbReference type="GO" id="GO:0004896">
    <property type="term" value="F:cytokine receptor activity"/>
    <property type="evidence" value="ECO:0007669"/>
    <property type="project" value="InterPro"/>
</dbReference>
<dbReference type="InterPro" id="IPR036116">
    <property type="entry name" value="FN3_sf"/>
</dbReference>
<comment type="caution">
    <text evidence="11">The sequence shown here is derived from an EMBL/GenBank/DDBJ whole genome shotgun (WGS) entry which is preliminary data.</text>
</comment>
<dbReference type="GO" id="GO:0009897">
    <property type="term" value="C:external side of plasma membrane"/>
    <property type="evidence" value="ECO:0007669"/>
    <property type="project" value="TreeGrafter"/>
</dbReference>
<dbReference type="GO" id="GO:0016064">
    <property type="term" value="P:immunoglobulin mediated immune response"/>
    <property type="evidence" value="ECO:0007669"/>
    <property type="project" value="TreeGrafter"/>
</dbReference>
<dbReference type="PROSITE" id="PS50853">
    <property type="entry name" value="FN3"/>
    <property type="match status" value="2"/>
</dbReference>
<dbReference type="SUPFAM" id="SSF49265">
    <property type="entry name" value="Fibronectin type III"/>
    <property type="match status" value="2"/>
</dbReference>